<evidence type="ECO:0000313" key="3">
    <source>
        <dbReference type="Proteomes" id="UP000247612"/>
    </source>
</evidence>
<keyword evidence="3" id="KW-1185">Reference proteome</keyword>
<evidence type="ECO:0000256" key="1">
    <source>
        <dbReference type="SAM" id="Phobius"/>
    </source>
</evidence>
<protein>
    <submittedName>
        <fullName evidence="2">Uncharacterized protein</fullName>
    </submittedName>
</protein>
<sequence>MKDKCIELSLFALILVILAVILNFRQIVQYLMLIL</sequence>
<organism evidence="2 3">
    <name type="scientific">Dielma fastidiosa</name>
    <dbReference type="NCBI Taxonomy" id="1034346"/>
    <lineage>
        <taxon>Bacteria</taxon>
        <taxon>Bacillati</taxon>
        <taxon>Bacillota</taxon>
        <taxon>Erysipelotrichia</taxon>
        <taxon>Erysipelotrichales</taxon>
        <taxon>Erysipelotrichaceae</taxon>
        <taxon>Dielma</taxon>
    </lineage>
</organism>
<keyword evidence="1" id="KW-0812">Transmembrane</keyword>
<evidence type="ECO:0000313" key="2">
    <source>
        <dbReference type="EMBL" id="PXX80027.1"/>
    </source>
</evidence>
<reference evidence="2 3" key="1">
    <citation type="submission" date="2018-05" db="EMBL/GenBank/DDBJ databases">
        <title>Genomic Encyclopedia of Type Strains, Phase IV (KMG-IV): sequencing the most valuable type-strain genomes for metagenomic binning, comparative biology and taxonomic classification.</title>
        <authorList>
            <person name="Goeker M."/>
        </authorList>
    </citation>
    <scope>NUCLEOTIDE SEQUENCE [LARGE SCALE GENOMIC DNA]</scope>
    <source>
        <strain evidence="2 3">JC118</strain>
    </source>
</reference>
<dbReference type="AlphaFoldDB" id="A0A318LEF0"/>
<accession>A0A318LEF0</accession>
<comment type="caution">
    <text evidence="2">The sequence shown here is derived from an EMBL/GenBank/DDBJ whole genome shotgun (WGS) entry which is preliminary data.</text>
</comment>
<dbReference type="EMBL" id="QJKH01000004">
    <property type="protein sequence ID" value="PXX80027.1"/>
    <property type="molecule type" value="Genomic_DNA"/>
</dbReference>
<keyword evidence="1" id="KW-1133">Transmembrane helix</keyword>
<name>A0A318LEF0_9FIRM</name>
<dbReference type="Proteomes" id="UP000247612">
    <property type="component" value="Unassembled WGS sequence"/>
</dbReference>
<proteinExistence type="predicted"/>
<dbReference type="STRING" id="1034346.GCA_000313565_01523"/>
<feature type="transmembrane region" description="Helical" evidence="1">
    <location>
        <begin position="6"/>
        <end position="24"/>
    </location>
</feature>
<keyword evidence="1" id="KW-0472">Membrane</keyword>
<gene>
    <name evidence="2" type="ORF">DES51_10429</name>
</gene>